<name>S3W154_9LEPT</name>
<evidence type="ECO:0008006" key="4">
    <source>
        <dbReference type="Google" id="ProtNLM"/>
    </source>
</evidence>
<proteinExistence type="predicted"/>
<evidence type="ECO:0000313" key="3">
    <source>
        <dbReference type="Proteomes" id="UP000014540"/>
    </source>
</evidence>
<evidence type="ECO:0000313" key="2">
    <source>
        <dbReference type="EMBL" id="EPG74017.1"/>
    </source>
</evidence>
<reference evidence="2" key="1">
    <citation type="submission" date="2013-04" db="EMBL/GenBank/DDBJ databases">
        <authorList>
            <person name="Harkins D.M."/>
            <person name="Durkin A.S."/>
            <person name="Selengut J.D."/>
            <person name="Sanka R."/>
            <person name="DePew J."/>
            <person name="Purushe J."/>
            <person name="Ahmed A."/>
            <person name="van der Linden H."/>
            <person name="Goris M.G.A."/>
            <person name="Hartskeerl R.A."/>
            <person name="Vinetz J.M."/>
            <person name="Sutton G.G."/>
            <person name="Nelson W.C."/>
            <person name="Fouts D.E."/>
        </authorList>
    </citation>
    <scope>NUCLEOTIDE SEQUENCE [LARGE SCALE GENOMIC DNA]</scope>
    <source>
        <strain evidence="2">BUT 6</strain>
    </source>
</reference>
<dbReference type="RefSeq" id="WP_016550478.1">
    <property type="nucleotide sequence ID" value="NZ_AKWZ02000010.1"/>
</dbReference>
<keyword evidence="1" id="KW-0812">Transmembrane</keyword>
<keyword evidence="3" id="KW-1185">Reference proteome</keyword>
<comment type="caution">
    <text evidence="2">The sequence shown here is derived from an EMBL/GenBank/DDBJ whole genome shotgun (WGS) entry which is preliminary data.</text>
</comment>
<protein>
    <recommendedName>
        <fullName evidence="4">Flagellar filament outer layer protein Flaa domain protein</fullName>
    </recommendedName>
</protein>
<dbReference type="EMBL" id="AKWZ02000010">
    <property type="protein sequence ID" value="EPG74017.1"/>
    <property type="molecule type" value="Genomic_DNA"/>
</dbReference>
<dbReference type="STRING" id="1193011.LEP1GSC058_3972"/>
<evidence type="ECO:0000256" key="1">
    <source>
        <dbReference type="SAM" id="Phobius"/>
    </source>
</evidence>
<sequence length="222" mass="25830">MRGFKILKLLKQAKYFSIFLILYIFPFLSLPSESENTQIYKEIIVQDFEQESFGSENIKAKLGPDFTPEVRISSVLRTPQRDSTKSLYVEVTAEKNQSFEILLKAPWVSSDFVKEFRFHLYANEGGGSLYILVRDSTLDIKKILITHFLFSGWKAIDLDISRKVRQDDIVSHKHSELAFLGFLYEAPFERKRGTREIFVIDDILAKVRSKYLLFPSEKTLVK</sequence>
<keyword evidence="1" id="KW-0472">Membrane</keyword>
<feature type="transmembrane region" description="Helical" evidence="1">
    <location>
        <begin position="12"/>
        <end position="30"/>
    </location>
</feature>
<dbReference type="AlphaFoldDB" id="S3W154"/>
<organism evidence="2 3">
    <name type="scientific">Leptospira fainei serovar Hurstbridge str. BUT 6</name>
    <dbReference type="NCBI Taxonomy" id="1193011"/>
    <lineage>
        <taxon>Bacteria</taxon>
        <taxon>Pseudomonadati</taxon>
        <taxon>Spirochaetota</taxon>
        <taxon>Spirochaetia</taxon>
        <taxon>Leptospirales</taxon>
        <taxon>Leptospiraceae</taxon>
        <taxon>Leptospira</taxon>
    </lineage>
</organism>
<dbReference type="Proteomes" id="UP000014540">
    <property type="component" value="Unassembled WGS sequence"/>
</dbReference>
<gene>
    <name evidence="2" type="ORF">LEP1GSC058_3972</name>
</gene>
<keyword evidence="1" id="KW-1133">Transmembrane helix</keyword>
<accession>S3W154</accession>